<keyword evidence="3" id="KW-1185">Reference proteome</keyword>
<dbReference type="Gene3D" id="3.40.50.1460">
    <property type="match status" value="1"/>
</dbReference>
<accession>A0AA36MWC4</accession>
<feature type="transmembrane region" description="Helical" evidence="1">
    <location>
        <begin position="76"/>
        <end position="96"/>
    </location>
</feature>
<reference evidence="2" key="1">
    <citation type="submission" date="2023-08" db="EMBL/GenBank/DDBJ databases">
        <authorList>
            <person name="Chen Y."/>
            <person name="Shah S."/>
            <person name="Dougan E. K."/>
            <person name="Thang M."/>
            <person name="Chan C."/>
        </authorList>
    </citation>
    <scope>NUCLEOTIDE SEQUENCE</scope>
</reference>
<proteinExistence type="predicted"/>
<dbReference type="Proteomes" id="UP001178507">
    <property type="component" value="Unassembled WGS sequence"/>
</dbReference>
<gene>
    <name evidence="2" type="ORF">EVOR1521_LOCUS14514</name>
</gene>
<evidence type="ECO:0000313" key="2">
    <source>
        <dbReference type="EMBL" id="CAJ1388710.1"/>
    </source>
</evidence>
<organism evidence="2 3">
    <name type="scientific">Effrenium voratum</name>
    <dbReference type="NCBI Taxonomy" id="2562239"/>
    <lineage>
        <taxon>Eukaryota</taxon>
        <taxon>Sar</taxon>
        <taxon>Alveolata</taxon>
        <taxon>Dinophyceae</taxon>
        <taxon>Suessiales</taxon>
        <taxon>Symbiodiniaceae</taxon>
        <taxon>Effrenium</taxon>
    </lineage>
</organism>
<feature type="transmembrane region" description="Helical" evidence="1">
    <location>
        <begin position="116"/>
        <end position="138"/>
    </location>
</feature>
<keyword evidence="1" id="KW-0472">Membrane</keyword>
<sequence length="649" mass="72355">MSQSEVRPLTRVAFLIDNYQYTKHGCNFWKTLPAGHVMTKRACKLLDKMSFECGLARKNATGEDLRLLPKQIASRLRSTHGALALMAYGGHAMMYNGRLYFIPTDHASDLPEPGQWFLAAVLLMLLPSACMAFGWHGLLNLTNEVGIVLMIGSLGWIALARWFLNMTWSILTSHPLSNAVCLDQIKAELANMHETHGASHAILLWLLDCCRDFGHLSLWHRFLLRFAPDKPVAIRISHKNSRPNFFKVFACEEGRAAIGWPHGFLTEAFVAALGNLRCGGTLDELLTLLDENIRTLCSPGLQKVCIYSTSYRLAKQIVFWDQHADAAFDVGPTLLTMRKGHLSTLKPPEWQLFHKHRCGSPKERKQILALPSLSDDLRAMLLLRILAEKRSGRGSRSFLSTTDSCKAIRRQGLRPCNVKLLVCQLNLMQAKFLCDKSIAVLGRAIMATPGMNENCMESVDRKMGRVEQLLARVICTLDQHATNAYLRGKVEEVIAGSIVVEIFKQLRTFRSSCRSSWPSLGDLCSQANECSGHFRRALHAYAEGSLAEDASRLVVIWRLSTVFAALCARDFPCLREQADNFNMALAAFKVYSPSFDRHWVIQRTLAVVNLGIQVVHPASALICKIAPSALRTGGLGFFGSTFGARGSRK</sequence>
<comment type="caution">
    <text evidence="2">The sequence shown here is derived from an EMBL/GenBank/DDBJ whole genome shotgun (WGS) entry which is preliminary data.</text>
</comment>
<keyword evidence="1" id="KW-0812">Transmembrane</keyword>
<evidence type="ECO:0000256" key="1">
    <source>
        <dbReference type="SAM" id="Phobius"/>
    </source>
</evidence>
<dbReference type="EMBL" id="CAUJNA010001735">
    <property type="protein sequence ID" value="CAJ1388710.1"/>
    <property type="molecule type" value="Genomic_DNA"/>
</dbReference>
<dbReference type="AlphaFoldDB" id="A0AA36MWC4"/>
<protein>
    <submittedName>
        <fullName evidence="2">Uncharacterized protein</fullName>
    </submittedName>
</protein>
<evidence type="ECO:0000313" key="3">
    <source>
        <dbReference type="Proteomes" id="UP001178507"/>
    </source>
</evidence>
<feature type="transmembrane region" description="Helical" evidence="1">
    <location>
        <begin position="145"/>
        <end position="164"/>
    </location>
</feature>
<name>A0AA36MWC4_9DINO</name>
<keyword evidence="1" id="KW-1133">Transmembrane helix</keyword>